<dbReference type="RefSeq" id="WP_073270445.1">
    <property type="nucleotide sequence ID" value="NZ_FQVA01000001.1"/>
</dbReference>
<dbReference type="Pfam" id="PF07690">
    <property type="entry name" value="MFS_1"/>
    <property type="match status" value="1"/>
</dbReference>
<dbReference type="STRING" id="494016.SAMN04487965_0128"/>
<keyword evidence="3" id="KW-1003">Cell membrane</keyword>
<reference evidence="10" key="1">
    <citation type="submission" date="2016-11" db="EMBL/GenBank/DDBJ databases">
        <authorList>
            <person name="Varghese N."/>
            <person name="Submissions S."/>
        </authorList>
    </citation>
    <scope>NUCLEOTIDE SEQUENCE [LARGE SCALE GENOMIC DNA]</scope>
    <source>
        <strain evidence="10">CGMCC 1.7063</strain>
    </source>
</reference>
<evidence type="ECO:0000256" key="2">
    <source>
        <dbReference type="ARBA" id="ARBA00022448"/>
    </source>
</evidence>
<evidence type="ECO:0000313" key="10">
    <source>
        <dbReference type="Proteomes" id="UP000184170"/>
    </source>
</evidence>
<dbReference type="InterPro" id="IPR011701">
    <property type="entry name" value="MFS"/>
</dbReference>
<feature type="transmembrane region" description="Helical" evidence="7">
    <location>
        <begin position="318"/>
        <end position="337"/>
    </location>
</feature>
<name>A0A1M4UDP8_9GAMM</name>
<feature type="transmembrane region" description="Helical" evidence="7">
    <location>
        <begin position="186"/>
        <end position="204"/>
    </location>
</feature>
<dbReference type="Gene3D" id="1.20.1250.20">
    <property type="entry name" value="MFS general substrate transporter like domains"/>
    <property type="match status" value="2"/>
</dbReference>
<evidence type="ECO:0000313" key="9">
    <source>
        <dbReference type="EMBL" id="SHE54748.1"/>
    </source>
</evidence>
<keyword evidence="10" id="KW-1185">Reference proteome</keyword>
<dbReference type="InterPro" id="IPR050171">
    <property type="entry name" value="MFS_Transporters"/>
</dbReference>
<dbReference type="SUPFAM" id="SSF103473">
    <property type="entry name" value="MFS general substrate transporter"/>
    <property type="match status" value="1"/>
</dbReference>
<keyword evidence="5 7" id="KW-1133">Transmembrane helix</keyword>
<feature type="transmembrane region" description="Helical" evidence="7">
    <location>
        <begin position="154"/>
        <end position="174"/>
    </location>
</feature>
<feature type="transmembrane region" description="Helical" evidence="7">
    <location>
        <begin position="39"/>
        <end position="57"/>
    </location>
</feature>
<dbReference type="PROSITE" id="PS50850">
    <property type="entry name" value="MFS"/>
    <property type="match status" value="1"/>
</dbReference>
<evidence type="ECO:0000256" key="6">
    <source>
        <dbReference type="ARBA" id="ARBA00023136"/>
    </source>
</evidence>
<keyword evidence="6 7" id="KW-0472">Membrane</keyword>
<feature type="domain" description="Major facilitator superfamily (MFS) profile" evidence="8">
    <location>
        <begin position="29"/>
        <end position="438"/>
    </location>
</feature>
<keyword evidence="4 7" id="KW-0812">Transmembrane</keyword>
<feature type="transmembrane region" description="Helical" evidence="7">
    <location>
        <begin position="97"/>
        <end position="113"/>
    </location>
</feature>
<feature type="transmembrane region" description="Helical" evidence="7">
    <location>
        <begin position="417"/>
        <end position="436"/>
    </location>
</feature>
<protein>
    <submittedName>
        <fullName evidence="9">Dipeptide/tripeptide permease</fullName>
    </submittedName>
</protein>
<dbReference type="Proteomes" id="UP000184170">
    <property type="component" value="Unassembled WGS sequence"/>
</dbReference>
<evidence type="ECO:0000256" key="7">
    <source>
        <dbReference type="SAM" id="Phobius"/>
    </source>
</evidence>
<gene>
    <name evidence="9" type="ORF">SAMN04487965_0128</name>
</gene>
<dbReference type="GO" id="GO:0022857">
    <property type="term" value="F:transmembrane transporter activity"/>
    <property type="evidence" value="ECO:0007669"/>
    <property type="project" value="InterPro"/>
</dbReference>
<sequence>MSQVNSAATSRLGTTGRPDADGFSPSFYLANAMEIFERLAWYGFFTLSSLYMSTPLAEGGLGFSEGQRGFLQGAIPFLLYLLPVFTGALGDKVGYRRMFLLAFIIMTPGYYLLGQVRDFWSFFAVLLAVAVGAAIFKPLVVATVSRTTNDQNRGLGFGIFYTMVNIGGFVGPLVAGVVRGVSWDRVFTMAALWVGINFVLLLFYREPRHNAAAPARRHSPLREIATVLRNRPFVIYLLLMSGFWACYNQIFITLPLYIRDFVDTAPLLSWLQSWSPAIADAVSSASPGQVGPEFITAFNFASILILQIVISKRCQGRPVLPLLIGGSLLLSVSFLWIGFGPVLGGAGVIVAVLLFSLGEMIASPKSQEYVAEVMPRDRAAMFMGYYFLSMALGFLLAGFLSGWGYGTLAKDWGRPDLMWGGFALAGVVAAAGLYWFDKKMARQLAAREEVLP</sequence>
<evidence type="ECO:0000256" key="5">
    <source>
        <dbReference type="ARBA" id="ARBA00022989"/>
    </source>
</evidence>
<accession>A0A1M4UDP8</accession>
<keyword evidence="2" id="KW-0813">Transport</keyword>
<dbReference type="OrthoDB" id="8481178at2"/>
<dbReference type="EMBL" id="FQVA01000001">
    <property type="protein sequence ID" value="SHE54748.1"/>
    <property type="molecule type" value="Genomic_DNA"/>
</dbReference>
<feature type="transmembrane region" description="Helical" evidence="7">
    <location>
        <begin position="294"/>
        <end position="311"/>
    </location>
</feature>
<dbReference type="InterPro" id="IPR020846">
    <property type="entry name" value="MFS_dom"/>
</dbReference>
<dbReference type="AlphaFoldDB" id="A0A1M4UDP8"/>
<evidence type="ECO:0000259" key="8">
    <source>
        <dbReference type="PROSITE" id="PS50850"/>
    </source>
</evidence>
<feature type="transmembrane region" description="Helical" evidence="7">
    <location>
        <begin position="119"/>
        <end position="142"/>
    </location>
</feature>
<dbReference type="PANTHER" id="PTHR23517">
    <property type="entry name" value="RESISTANCE PROTEIN MDTM, PUTATIVE-RELATED-RELATED"/>
    <property type="match status" value="1"/>
</dbReference>
<evidence type="ECO:0000256" key="4">
    <source>
        <dbReference type="ARBA" id="ARBA00022692"/>
    </source>
</evidence>
<dbReference type="InterPro" id="IPR036259">
    <property type="entry name" value="MFS_trans_sf"/>
</dbReference>
<proteinExistence type="predicted"/>
<feature type="transmembrane region" description="Helical" evidence="7">
    <location>
        <begin position="233"/>
        <end position="258"/>
    </location>
</feature>
<feature type="transmembrane region" description="Helical" evidence="7">
    <location>
        <begin position="343"/>
        <end position="362"/>
    </location>
</feature>
<evidence type="ECO:0000256" key="3">
    <source>
        <dbReference type="ARBA" id="ARBA00022475"/>
    </source>
</evidence>
<dbReference type="PANTHER" id="PTHR23517:SF2">
    <property type="entry name" value="MULTIDRUG RESISTANCE PROTEIN MDTH"/>
    <property type="match status" value="1"/>
</dbReference>
<evidence type="ECO:0000256" key="1">
    <source>
        <dbReference type="ARBA" id="ARBA00004651"/>
    </source>
</evidence>
<feature type="transmembrane region" description="Helical" evidence="7">
    <location>
        <begin position="383"/>
        <end position="405"/>
    </location>
</feature>
<comment type="subcellular location">
    <subcellularLocation>
        <location evidence="1">Cell membrane</location>
        <topology evidence="1">Multi-pass membrane protein</topology>
    </subcellularLocation>
</comment>
<dbReference type="GO" id="GO:0005886">
    <property type="term" value="C:plasma membrane"/>
    <property type="evidence" value="ECO:0007669"/>
    <property type="project" value="UniProtKB-SubCell"/>
</dbReference>
<feature type="transmembrane region" description="Helical" evidence="7">
    <location>
        <begin position="69"/>
        <end position="90"/>
    </location>
</feature>
<organism evidence="9 10">
    <name type="scientific">Microbulbifer donghaiensis</name>
    <dbReference type="NCBI Taxonomy" id="494016"/>
    <lineage>
        <taxon>Bacteria</taxon>
        <taxon>Pseudomonadati</taxon>
        <taxon>Pseudomonadota</taxon>
        <taxon>Gammaproteobacteria</taxon>
        <taxon>Cellvibrionales</taxon>
        <taxon>Microbulbiferaceae</taxon>
        <taxon>Microbulbifer</taxon>
    </lineage>
</organism>